<dbReference type="Proteomes" id="UP000077051">
    <property type="component" value="Unassembled WGS sequence"/>
</dbReference>
<comment type="caution">
    <text evidence="8">The sequence shown here is derived from an EMBL/GenBank/DDBJ whole genome shotgun (WGS) entry which is preliminary data.</text>
</comment>
<evidence type="ECO:0000256" key="5">
    <source>
        <dbReference type="SAM" id="MobiDB-lite"/>
    </source>
</evidence>
<dbReference type="Pfam" id="PF08325">
    <property type="entry name" value="WLM"/>
    <property type="match status" value="1"/>
</dbReference>
<evidence type="ECO:0000259" key="7">
    <source>
        <dbReference type="PROSITE" id="PS51397"/>
    </source>
</evidence>
<dbReference type="InterPro" id="IPR036443">
    <property type="entry name" value="Znf_RanBP2_sf"/>
</dbReference>
<organism evidence="8 9">
    <name type="scientific">Mucor lusitanicus CBS 277.49</name>
    <dbReference type="NCBI Taxonomy" id="747725"/>
    <lineage>
        <taxon>Eukaryota</taxon>
        <taxon>Fungi</taxon>
        <taxon>Fungi incertae sedis</taxon>
        <taxon>Mucoromycota</taxon>
        <taxon>Mucoromycotina</taxon>
        <taxon>Mucoromycetes</taxon>
        <taxon>Mucorales</taxon>
        <taxon>Mucorineae</taxon>
        <taxon>Mucoraceae</taxon>
        <taxon>Mucor</taxon>
    </lineage>
</organism>
<dbReference type="GO" id="GO:0006281">
    <property type="term" value="P:DNA repair"/>
    <property type="evidence" value="ECO:0007669"/>
    <property type="project" value="TreeGrafter"/>
</dbReference>
<dbReference type="SUPFAM" id="SSF90209">
    <property type="entry name" value="Ran binding protein zinc finger-like"/>
    <property type="match status" value="1"/>
</dbReference>
<dbReference type="OrthoDB" id="261960at2759"/>
<evidence type="ECO:0000256" key="1">
    <source>
        <dbReference type="ARBA" id="ARBA00022723"/>
    </source>
</evidence>
<dbReference type="STRING" id="747725.A0A168JW98"/>
<evidence type="ECO:0000256" key="4">
    <source>
        <dbReference type="PROSITE-ProRule" id="PRU00322"/>
    </source>
</evidence>
<feature type="compositionally biased region" description="Low complexity" evidence="5">
    <location>
        <begin position="216"/>
        <end position="238"/>
    </location>
</feature>
<keyword evidence="3" id="KW-0862">Zinc</keyword>
<dbReference type="PROSITE" id="PS50199">
    <property type="entry name" value="ZF_RANBP2_2"/>
    <property type="match status" value="2"/>
</dbReference>
<keyword evidence="9" id="KW-1185">Reference proteome</keyword>
<name>A0A168JW98_MUCCL</name>
<dbReference type="PROSITE" id="PS01358">
    <property type="entry name" value="ZF_RANBP2_1"/>
    <property type="match status" value="2"/>
</dbReference>
<keyword evidence="2 4" id="KW-0863">Zinc-finger</keyword>
<dbReference type="PROSITE" id="PS51397">
    <property type="entry name" value="WLM"/>
    <property type="match status" value="1"/>
</dbReference>
<dbReference type="AlphaFoldDB" id="A0A168JW98"/>
<evidence type="ECO:0000256" key="2">
    <source>
        <dbReference type="ARBA" id="ARBA00022771"/>
    </source>
</evidence>
<feature type="domain" description="WLM" evidence="7">
    <location>
        <begin position="1"/>
        <end position="200"/>
    </location>
</feature>
<feature type="domain" description="RanBP2-type" evidence="6">
    <location>
        <begin position="279"/>
        <end position="308"/>
    </location>
</feature>
<dbReference type="InterPro" id="IPR001876">
    <property type="entry name" value="Znf_RanBP2"/>
</dbReference>
<sequence length="349" mass="38654">MNNDPVKEYKALVRKPRHDEALQLLKRLASQVKPVLLKHNWTIKNLVEFFPNNPNLLGMNTNKGWKVNLRLRPHYDETQFLEYEDILGTLLHEMAHIVRGPHDEHFYKLLDELKQETELLMASGYRGEGFYSDGHLLGFQSVPRYMSSGIAAKAAEKRLQTSKIMLPTGGIRLGGGSGSSTIKHMTPAQAAARAAQKRQLDKVWCGGSVVEAQQDSSSSSSNSGASSAAPVSPPAVSSEHVTRKRKLSSNIPAAEMDTQSKNKRRVIDLTTATTTTTQQEDGWACPTCTFLNGPITLACQICLTERPHDDVAEEAADVSDDSCWSCPQCTLKNEKKWTTCVACQFVQLR</sequence>
<evidence type="ECO:0000259" key="6">
    <source>
        <dbReference type="PROSITE" id="PS50199"/>
    </source>
</evidence>
<evidence type="ECO:0000256" key="3">
    <source>
        <dbReference type="ARBA" id="ARBA00022833"/>
    </source>
</evidence>
<feature type="domain" description="RanBP2-type" evidence="6">
    <location>
        <begin position="320"/>
        <end position="344"/>
    </location>
</feature>
<dbReference type="PANTHER" id="PTHR46622:SF1">
    <property type="entry name" value="DNA-DEPENDENT METALLOPROTEASE WSS1"/>
    <property type="match status" value="1"/>
</dbReference>
<evidence type="ECO:0000313" key="8">
    <source>
        <dbReference type="EMBL" id="OAD01694.1"/>
    </source>
</evidence>
<dbReference type="InterPro" id="IPR053000">
    <property type="entry name" value="WSS1-like_metalloprotease"/>
</dbReference>
<dbReference type="GO" id="GO:0005634">
    <property type="term" value="C:nucleus"/>
    <property type="evidence" value="ECO:0007669"/>
    <property type="project" value="TreeGrafter"/>
</dbReference>
<feature type="region of interest" description="Disordered" evidence="5">
    <location>
        <begin position="213"/>
        <end position="263"/>
    </location>
</feature>
<accession>A0A168JW98</accession>
<evidence type="ECO:0008006" key="10">
    <source>
        <dbReference type="Google" id="ProtNLM"/>
    </source>
</evidence>
<dbReference type="EMBL" id="AMYB01000005">
    <property type="protein sequence ID" value="OAD01694.1"/>
    <property type="molecule type" value="Genomic_DNA"/>
</dbReference>
<dbReference type="SMART" id="SM00547">
    <property type="entry name" value="ZnF_RBZ"/>
    <property type="match status" value="2"/>
</dbReference>
<dbReference type="PANTHER" id="PTHR46622">
    <property type="entry name" value="DNA-DEPENDENT METALLOPROTEASE WSS1"/>
    <property type="match status" value="1"/>
</dbReference>
<dbReference type="Pfam" id="PF00641">
    <property type="entry name" value="Zn_ribbon_RanBP"/>
    <property type="match status" value="1"/>
</dbReference>
<evidence type="ECO:0000313" key="9">
    <source>
        <dbReference type="Proteomes" id="UP000077051"/>
    </source>
</evidence>
<dbReference type="GO" id="GO:0008237">
    <property type="term" value="F:metallopeptidase activity"/>
    <property type="evidence" value="ECO:0007669"/>
    <property type="project" value="TreeGrafter"/>
</dbReference>
<dbReference type="InterPro" id="IPR013536">
    <property type="entry name" value="WLM_dom"/>
</dbReference>
<dbReference type="Gene3D" id="2.30.30.380">
    <property type="entry name" value="Zn-finger domain of Sec23/24"/>
    <property type="match status" value="1"/>
</dbReference>
<proteinExistence type="predicted"/>
<dbReference type="VEuPathDB" id="FungiDB:MUCCIDRAFT_111037"/>
<protein>
    <recommendedName>
        <fullName evidence="10">WLM domain-containing protein</fullName>
    </recommendedName>
</protein>
<reference evidence="8 9" key="1">
    <citation type="submission" date="2015-06" db="EMBL/GenBank/DDBJ databases">
        <title>Expansion of signal transduction pathways in fungi by whole-genome duplication.</title>
        <authorList>
            <consortium name="DOE Joint Genome Institute"/>
            <person name="Corrochano L.M."/>
            <person name="Kuo A."/>
            <person name="Marcet-Houben M."/>
            <person name="Polaino S."/>
            <person name="Salamov A."/>
            <person name="Villalobos J.M."/>
            <person name="Alvarez M.I."/>
            <person name="Avalos J."/>
            <person name="Benito E.P."/>
            <person name="Benoit I."/>
            <person name="Burger G."/>
            <person name="Camino L.P."/>
            <person name="Canovas D."/>
            <person name="Cerda-Olmedo E."/>
            <person name="Cheng J.-F."/>
            <person name="Dominguez A."/>
            <person name="Elias M."/>
            <person name="Eslava A.P."/>
            <person name="Glaser F."/>
            <person name="Grimwood J."/>
            <person name="Gutierrez G."/>
            <person name="Heitman J."/>
            <person name="Henrissat B."/>
            <person name="Iturriaga E.A."/>
            <person name="Lang B.F."/>
            <person name="Lavin J.L."/>
            <person name="Lee S."/>
            <person name="Li W."/>
            <person name="Lindquist E."/>
            <person name="Lopez-Garcia S."/>
            <person name="Luque E.M."/>
            <person name="Marcos A.T."/>
            <person name="Martin J."/>
            <person name="Mccluskey K."/>
            <person name="Medina H.R."/>
            <person name="Miralles-Duran A."/>
            <person name="Miyazaki A."/>
            <person name="Munoz-Torres E."/>
            <person name="Oguiza J.A."/>
            <person name="Ohm R."/>
            <person name="Olmedo M."/>
            <person name="Orejas M."/>
            <person name="Ortiz-Castellanos L."/>
            <person name="Pisabarro A.G."/>
            <person name="Rodriguez-Romero J."/>
            <person name="Ruiz-Herrera J."/>
            <person name="Ruiz-Vazquez R."/>
            <person name="Sanz C."/>
            <person name="Schackwitz W."/>
            <person name="Schmutz J."/>
            <person name="Shahriari M."/>
            <person name="Shelest E."/>
            <person name="Silva-Franco F."/>
            <person name="Soanes D."/>
            <person name="Syed K."/>
            <person name="Tagua V.G."/>
            <person name="Talbot N.J."/>
            <person name="Thon M."/>
            <person name="De Vries R.P."/>
            <person name="Wiebenga A."/>
            <person name="Yadav J.S."/>
            <person name="Braun E.L."/>
            <person name="Baker S."/>
            <person name="Garre V."/>
            <person name="Horwitz B."/>
            <person name="Torres-Martinez S."/>
            <person name="Idnurm A."/>
            <person name="Herrera-Estrella A."/>
            <person name="Gabaldon T."/>
            <person name="Grigoriev I.V."/>
        </authorList>
    </citation>
    <scope>NUCLEOTIDE SEQUENCE [LARGE SCALE GENOMIC DNA]</scope>
    <source>
        <strain evidence="8 9">CBS 277.49</strain>
    </source>
</reference>
<dbReference type="GO" id="GO:0008270">
    <property type="term" value="F:zinc ion binding"/>
    <property type="evidence" value="ECO:0007669"/>
    <property type="project" value="UniProtKB-KW"/>
</dbReference>
<keyword evidence="1" id="KW-0479">Metal-binding</keyword>
<gene>
    <name evidence="8" type="ORF">MUCCIDRAFT_111037</name>
</gene>